<comment type="caution">
    <text evidence="3">The sequence shown here is derived from an EMBL/GenBank/DDBJ whole genome shotgun (WGS) entry which is preliminary data.</text>
</comment>
<protein>
    <submittedName>
        <fullName evidence="3">Zinc ribbon domain-containing protein</fullName>
    </submittedName>
</protein>
<gene>
    <name evidence="3" type="ORF">DI563_29415</name>
</gene>
<evidence type="ECO:0000313" key="3">
    <source>
        <dbReference type="EMBL" id="PZQ60900.1"/>
    </source>
</evidence>
<dbReference type="Proteomes" id="UP000249135">
    <property type="component" value="Unassembled WGS sequence"/>
</dbReference>
<dbReference type="AlphaFoldDB" id="A0A2W5RCA0"/>
<feature type="transmembrane region" description="Helical" evidence="1">
    <location>
        <begin position="66"/>
        <end position="83"/>
    </location>
</feature>
<dbReference type="InterPro" id="IPR059113">
    <property type="entry name" value="Znf_ribbon"/>
</dbReference>
<dbReference type="EMBL" id="QFPP01000689">
    <property type="protein sequence ID" value="PZQ60900.1"/>
    <property type="molecule type" value="Genomic_DNA"/>
</dbReference>
<name>A0A2W5RCA0_VARPD</name>
<evidence type="ECO:0000256" key="1">
    <source>
        <dbReference type="SAM" id="Phobius"/>
    </source>
</evidence>
<proteinExistence type="predicted"/>
<dbReference type="Pfam" id="PF13248">
    <property type="entry name" value="Zn_ribbon_3"/>
    <property type="match status" value="1"/>
</dbReference>
<feature type="domain" description="Putative zinc-ribbon" evidence="2">
    <location>
        <begin position="4"/>
        <end position="26"/>
    </location>
</feature>
<evidence type="ECO:0000259" key="2">
    <source>
        <dbReference type="Pfam" id="PF13248"/>
    </source>
</evidence>
<reference evidence="3 4" key="1">
    <citation type="submission" date="2017-08" db="EMBL/GenBank/DDBJ databases">
        <title>Infants hospitalized years apart are colonized by the same room-sourced microbial strains.</title>
        <authorList>
            <person name="Brooks B."/>
            <person name="Olm M.R."/>
            <person name="Firek B.A."/>
            <person name="Baker R."/>
            <person name="Thomas B.C."/>
            <person name="Morowitz M.J."/>
            <person name="Banfield J.F."/>
        </authorList>
    </citation>
    <scope>NUCLEOTIDE SEQUENCE [LARGE SCALE GENOMIC DNA]</scope>
    <source>
        <strain evidence="3">S2_005_003_R2_41</strain>
    </source>
</reference>
<keyword evidence="1" id="KW-0812">Transmembrane</keyword>
<organism evidence="3 4">
    <name type="scientific">Variovorax paradoxus</name>
    <dbReference type="NCBI Taxonomy" id="34073"/>
    <lineage>
        <taxon>Bacteria</taxon>
        <taxon>Pseudomonadati</taxon>
        <taxon>Pseudomonadota</taxon>
        <taxon>Betaproteobacteria</taxon>
        <taxon>Burkholderiales</taxon>
        <taxon>Comamonadaceae</taxon>
        <taxon>Variovorax</taxon>
    </lineage>
</organism>
<evidence type="ECO:0000313" key="4">
    <source>
        <dbReference type="Proteomes" id="UP000249135"/>
    </source>
</evidence>
<keyword evidence="1" id="KW-1133">Transmembrane helix</keyword>
<sequence>MALIACPECGHQVSTLAKSCPSCGAPVAAAPAGAPPRREPVVTAGLLSKVVAAIAAWLVVPWVVRMVAFVAGIVMLIVMFATAR</sequence>
<keyword evidence="1" id="KW-0472">Membrane</keyword>
<accession>A0A2W5RCA0</accession>